<accession>C4LCG6</accession>
<dbReference type="RefSeq" id="WP_015879919.1">
    <property type="nucleotide sequence ID" value="NC_012691.1"/>
</dbReference>
<gene>
    <name evidence="2" type="ordered locus">Tola_2879</name>
</gene>
<dbReference type="eggNOG" id="COG3647">
    <property type="taxonomic scope" value="Bacteria"/>
</dbReference>
<dbReference type="InterPro" id="IPR014509">
    <property type="entry name" value="YjdF-like"/>
</dbReference>
<organism evidence="2 3">
    <name type="scientific">Tolumonas auensis (strain DSM 9187 / NBRC 110442 / TA 4)</name>
    <dbReference type="NCBI Taxonomy" id="595494"/>
    <lineage>
        <taxon>Bacteria</taxon>
        <taxon>Pseudomonadati</taxon>
        <taxon>Pseudomonadota</taxon>
        <taxon>Gammaproteobacteria</taxon>
        <taxon>Aeromonadales</taxon>
        <taxon>Aeromonadaceae</taxon>
        <taxon>Tolumonas</taxon>
    </lineage>
</organism>
<keyword evidence="1" id="KW-1133">Transmembrane helix</keyword>
<evidence type="ECO:0000256" key="1">
    <source>
        <dbReference type="SAM" id="Phobius"/>
    </source>
</evidence>
<dbReference type="KEGG" id="tau:Tola_2879"/>
<keyword evidence="3" id="KW-1185">Reference proteome</keyword>
<dbReference type="Proteomes" id="UP000009073">
    <property type="component" value="Chromosome"/>
</dbReference>
<reference evidence="3" key="1">
    <citation type="submission" date="2009-05" db="EMBL/GenBank/DDBJ databases">
        <title>Complete sequence of Tolumonas auensis DSM 9187.</title>
        <authorList>
            <consortium name="US DOE Joint Genome Institute"/>
            <person name="Lucas S."/>
            <person name="Copeland A."/>
            <person name="Lapidus A."/>
            <person name="Glavina del Rio T."/>
            <person name="Tice H."/>
            <person name="Bruce D."/>
            <person name="Goodwin L."/>
            <person name="Pitluck S."/>
            <person name="Chertkov O."/>
            <person name="Brettin T."/>
            <person name="Detter J.C."/>
            <person name="Han C."/>
            <person name="Larimer F."/>
            <person name="Land M."/>
            <person name="Hauser L."/>
            <person name="Kyrpides N."/>
            <person name="Mikhailova N."/>
            <person name="Spring S."/>
            <person name="Beller H."/>
        </authorList>
    </citation>
    <scope>NUCLEOTIDE SEQUENCE [LARGE SCALE GENOMIC DNA]</scope>
    <source>
        <strain evidence="3">DSM 9187 / TA4</strain>
    </source>
</reference>
<sequence length="198" mass="22454">MLRNLWLIIFFAVLIWSAIAPKDLFTWLLEVFPALIALLVLAKTERTFPLTPLLYSLILLHAIILMVGGHYTYAEVPLFDWIQEWTGSARNNYDKLGHLAQGFVPALVARELVIRKQIIRGRGWQNFFCVCTCLAISSVYELLEWAVALASGAESEAFLGTQGYVWDTQSDMFYALIGAVTALLTLSRYHDRQLAQLQ</sequence>
<dbReference type="InterPro" id="IPR058534">
    <property type="entry name" value="YjdF"/>
</dbReference>
<keyword evidence="1" id="KW-0472">Membrane</keyword>
<feature type="transmembrane region" description="Helical" evidence="1">
    <location>
        <begin position="172"/>
        <end position="189"/>
    </location>
</feature>
<dbReference type="PIRSF" id="PIRSF020606">
    <property type="entry name" value="UCP020606"/>
    <property type="match status" value="1"/>
</dbReference>
<reference evidence="2 3" key="2">
    <citation type="journal article" date="2011" name="Stand. Genomic Sci.">
        <title>Complete genome sequence of Tolumonas auensis type strain (TA 4).</title>
        <authorList>
            <person name="Chertkov O."/>
            <person name="Copeland A."/>
            <person name="Lucas S."/>
            <person name="Lapidus A."/>
            <person name="Berry K.W."/>
            <person name="Detter J.C."/>
            <person name="Del Rio T.G."/>
            <person name="Hammon N."/>
            <person name="Dalin E."/>
            <person name="Tice H."/>
            <person name="Pitluck S."/>
            <person name="Richardson P."/>
            <person name="Bruce D."/>
            <person name="Goodwin L."/>
            <person name="Han C."/>
            <person name="Tapia R."/>
            <person name="Saunders E."/>
            <person name="Schmutz J."/>
            <person name="Brettin T."/>
            <person name="Larimer F."/>
            <person name="Land M."/>
            <person name="Hauser L."/>
            <person name="Spring S."/>
            <person name="Rohde M."/>
            <person name="Kyrpides N.C."/>
            <person name="Ivanova N."/>
            <person name="Goker M."/>
            <person name="Beller H.R."/>
            <person name="Klenk H.P."/>
            <person name="Woyke T."/>
        </authorList>
    </citation>
    <scope>NUCLEOTIDE SEQUENCE [LARGE SCALE GENOMIC DNA]</scope>
    <source>
        <strain evidence="3">DSM 9187 / TA4</strain>
    </source>
</reference>
<dbReference type="Pfam" id="PF09997">
    <property type="entry name" value="DUF2238"/>
    <property type="match status" value="1"/>
</dbReference>
<evidence type="ECO:0000313" key="2">
    <source>
        <dbReference type="EMBL" id="ACQ94470.1"/>
    </source>
</evidence>
<feature type="transmembrane region" description="Helical" evidence="1">
    <location>
        <begin position="27"/>
        <end position="42"/>
    </location>
</feature>
<dbReference type="HOGENOM" id="CLU_087528_0_0_6"/>
<protein>
    <submittedName>
        <fullName evidence="2">Membrane protein</fullName>
    </submittedName>
</protein>
<dbReference type="OrthoDB" id="9786473at2"/>
<name>C4LCG6_TOLAT</name>
<feature type="transmembrane region" description="Helical" evidence="1">
    <location>
        <begin position="126"/>
        <end position="152"/>
    </location>
</feature>
<evidence type="ECO:0000313" key="3">
    <source>
        <dbReference type="Proteomes" id="UP000009073"/>
    </source>
</evidence>
<dbReference type="EMBL" id="CP001616">
    <property type="protein sequence ID" value="ACQ94470.1"/>
    <property type="molecule type" value="Genomic_DNA"/>
</dbReference>
<dbReference type="AlphaFoldDB" id="C4LCG6"/>
<feature type="transmembrane region" description="Helical" evidence="1">
    <location>
        <begin position="96"/>
        <end position="114"/>
    </location>
</feature>
<feature type="transmembrane region" description="Helical" evidence="1">
    <location>
        <begin position="54"/>
        <end position="73"/>
    </location>
</feature>
<keyword evidence="1" id="KW-0812">Transmembrane</keyword>
<proteinExistence type="predicted"/>